<protein>
    <submittedName>
        <fullName evidence="2">Nucleoside deaminase</fullName>
    </submittedName>
</protein>
<organism evidence="2 3">
    <name type="scientific">Sporosarcina saromensis</name>
    <dbReference type="NCBI Taxonomy" id="359365"/>
    <lineage>
        <taxon>Bacteria</taxon>
        <taxon>Bacillati</taxon>
        <taxon>Bacillota</taxon>
        <taxon>Bacilli</taxon>
        <taxon>Bacillales</taxon>
        <taxon>Caryophanaceae</taxon>
        <taxon>Sporosarcina</taxon>
    </lineage>
</organism>
<proteinExistence type="predicted"/>
<dbReference type="EMBL" id="JAUBDI010000014">
    <property type="protein sequence ID" value="MDW0114246.1"/>
    <property type="molecule type" value="Genomic_DNA"/>
</dbReference>
<dbReference type="SUPFAM" id="SSF53927">
    <property type="entry name" value="Cytidine deaminase-like"/>
    <property type="match status" value="1"/>
</dbReference>
<reference evidence="2 3" key="1">
    <citation type="submission" date="2023-06" db="EMBL/GenBank/DDBJ databases">
        <title>Sporosarcina sp. nov., isolated from Korean traditional fermented seafood 'Jeotgal'.</title>
        <authorList>
            <person name="Yang A.I."/>
            <person name="Shin N.-R."/>
        </authorList>
    </citation>
    <scope>NUCLEOTIDE SEQUENCE [LARGE SCALE GENOMIC DNA]</scope>
    <source>
        <strain evidence="2 3">KCTC13119</strain>
    </source>
</reference>
<evidence type="ECO:0000313" key="3">
    <source>
        <dbReference type="Proteomes" id="UP001282284"/>
    </source>
</evidence>
<evidence type="ECO:0000313" key="2">
    <source>
        <dbReference type="EMBL" id="MDW0114246.1"/>
    </source>
</evidence>
<comment type="caution">
    <text evidence="2">The sequence shown here is derived from an EMBL/GenBank/DDBJ whole genome shotgun (WGS) entry which is preliminary data.</text>
</comment>
<dbReference type="CDD" id="cd01285">
    <property type="entry name" value="nucleoside_deaminase"/>
    <property type="match status" value="1"/>
</dbReference>
<dbReference type="Pfam" id="PF00383">
    <property type="entry name" value="dCMP_cyt_deam_1"/>
    <property type="match status" value="1"/>
</dbReference>
<dbReference type="Proteomes" id="UP001282284">
    <property type="component" value="Unassembled WGS sequence"/>
</dbReference>
<keyword evidence="3" id="KW-1185">Reference proteome</keyword>
<dbReference type="RefSeq" id="WP_317945137.1">
    <property type="nucleotide sequence ID" value="NZ_JAUBDI010000014.1"/>
</dbReference>
<gene>
    <name evidence="2" type="ORF">QT711_13700</name>
</gene>
<name>A0ABU4GB74_9BACL</name>
<feature type="domain" description="CMP/dCMP-type deaminase" evidence="1">
    <location>
        <begin position="1"/>
        <end position="110"/>
    </location>
</feature>
<dbReference type="PANTHER" id="PTHR11079">
    <property type="entry name" value="CYTOSINE DEAMINASE FAMILY MEMBER"/>
    <property type="match status" value="1"/>
</dbReference>
<evidence type="ECO:0000259" key="1">
    <source>
        <dbReference type="PROSITE" id="PS51747"/>
    </source>
</evidence>
<accession>A0ABU4GB74</accession>
<sequence length="159" mass="17349">MTHEQWLQKTIEMAIENVEQGGGPFAALLVKNGNVLGQGTNRVHIAQDPSAHAELLAIREACTTLQTTDLSDCILYASGEPCPMCLGAAYWAKVGKIYYACNKVEAAEETGFANPLKNFFPDQSIDPDKRSVPFIQLKTDNALDPFLVFQKRNGSTSGN</sequence>
<dbReference type="PROSITE" id="PS51747">
    <property type="entry name" value="CYT_DCMP_DEAMINASES_2"/>
    <property type="match status" value="1"/>
</dbReference>
<dbReference type="InterPro" id="IPR002125">
    <property type="entry name" value="CMP_dCMP_dom"/>
</dbReference>
<dbReference type="Gene3D" id="3.40.140.10">
    <property type="entry name" value="Cytidine Deaminase, domain 2"/>
    <property type="match status" value="1"/>
</dbReference>
<dbReference type="InterPro" id="IPR016193">
    <property type="entry name" value="Cytidine_deaminase-like"/>
</dbReference>
<dbReference type="PANTHER" id="PTHR11079:SF161">
    <property type="entry name" value="CMP_DCMP-TYPE DEAMINASE DOMAIN-CONTAINING PROTEIN"/>
    <property type="match status" value="1"/>
</dbReference>